<dbReference type="Proteomes" id="UP001438707">
    <property type="component" value="Unassembled WGS sequence"/>
</dbReference>
<dbReference type="CDD" id="cd17039">
    <property type="entry name" value="Ubl_ubiquitin_like"/>
    <property type="match status" value="1"/>
</dbReference>
<comment type="caution">
    <text evidence="1">The sequence shown here is derived from an EMBL/GenBank/DDBJ whole genome shotgun (WGS) entry which is preliminary data.</text>
</comment>
<keyword evidence="2" id="KW-1185">Reference proteome</keyword>
<evidence type="ECO:0000313" key="2">
    <source>
        <dbReference type="Proteomes" id="UP001438707"/>
    </source>
</evidence>
<name>A0AAW1RQ49_9CHLO</name>
<organism evidence="1 2">
    <name type="scientific">Apatococcus lobatus</name>
    <dbReference type="NCBI Taxonomy" id="904363"/>
    <lineage>
        <taxon>Eukaryota</taxon>
        <taxon>Viridiplantae</taxon>
        <taxon>Chlorophyta</taxon>
        <taxon>core chlorophytes</taxon>
        <taxon>Trebouxiophyceae</taxon>
        <taxon>Chlorellales</taxon>
        <taxon>Chlorellaceae</taxon>
        <taxon>Apatococcus</taxon>
    </lineage>
</organism>
<evidence type="ECO:0000313" key="1">
    <source>
        <dbReference type="EMBL" id="KAK9835794.1"/>
    </source>
</evidence>
<dbReference type="AlphaFoldDB" id="A0AAW1RQ49"/>
<accession>A0AAW1RQ49</accession>
<reference evidence="1 2" key="1">
    <citation type="journal article" date="2024" name="Nat. Commun.">
        <title>Phylogenomics reveals the evolutionary origins of lichenization in chlorophyte algae.</title>
        <authorList>
            <person name="Puginier C."/>
            <person name="Libourel C."/>
            <person name="Otte J."/>
            <person name="Skaloud P."/>
            <person name="Haon M."/>
            <person name="Grisel S."/>
            <person name="Petersen M."/>
            <person name="Berrin J.G."/>
            <person name="Delaux P.M."/>
            <person name="Dal Grande F."/>
            <person name="Keller J."/>
        </authorList>
    </citation>
    <scope>NUCLEOTIDE SEQUENCE [LARGE SCALE GENOMIC DNA]</scope>
    <source>
        <strain evidence="1 2">SAG 2145</strain>
    </source>
</reference>
<proteinExistence type="predicted"/>
<protein>
    <submittedName>
        <fullName evidence="1">Uncharacterized protein</fullName>
    </submittedName>
</protein>
<sequence length="362" mass="39648">MQDASGDQEPQSSSTDAAMVPIDTKDIPGVIPAAAREALRYQLLAAARQTVLQSVQLMGQASEAVARMAASAGRNQAVRQTAPPKASSSIVVQLRLLNGQVITQPMASDQGLRSLQQTVALQTKVPPSRQSLVLVEERNRSPTLQTFSRYLARQLKHSRQDTQGFIMGWANFLIFPEAFAREFSGRGLLGWAKATLQLRLMELQREKTGKAILLVEPMGGQVISVGADPLQPLSDVQQLIEQQTHIMVEQQSLLILEKPVPGVNGYALDQLLLLWLEATKRLTQSLTKARALWLQYYPWSRGIKIDVATQEGNNISMIVTQAKTVGTIQEMLGQGQAAPLNLTPSRPLSSLVFTGPRQCLPQ</sequence>
<gene>
    <name evidence="1" type="ORF">WJX74_008220</name>
</gene>
<dbReference type="EMBL" id="JALJOS010000008">
    <property type="protein sequence ID" value="KAK9835794.1"/>
    <property type="molecule type" value="Genomic_DNA"/>
</dbReference>